<proteinExistence type="predicted"/>
<evidence type="ECO:0000313" key="1">
    <source>
        <dbReference type="EMBL" id="RAL61271.1"/>
    </source>
</evidence>
<dbReference type="Proteomes" id="UP000249056">
    <property type="component" value="Unassembled WGS sequence"/>
</dbReference>
<reference evidence="1 2" key="1">
    <citation type="submission" date="2018-06" db="EMBL/GenBank/DDBJ databases">
        <title>Genome Sequence of the Brown Rot Fungal Pathogen Monilinia fructigena.</title>
        <authorList>
            <person name="Landi L."/>
            <person name="De Miccolis Angelini R.M."/>
            <person name="Pollastro S."/>
            <person name="Abate D."/>
            <person name="Faretra F."/>
            <person name="Romanazzi G."/>
        </authorList>
    </citation>
    <scope>NUCLEOTIDE SEQUENCE [LARGE SCALE GENOMIC DNA]</scope>
    <source>
        <strain evidence="1 2">Mfrg269</strain>
    </source>
</reference>
<dbReference type="AlphaFoldDB" id="A0A395IM87"/>
<dbReference type="EMBL" id="QKRW01000033">
    <property type="protein sequence ID" value="RAL61271.1"/>
    <property type="molecule type" value="Genomic_DNA"/>
</dbReference>
<dbReference type="OrthoDB" id="3555855at2759"/>
<protein>
    <submittedName>
        <fullName evidence="1">Uncharacterized protein</fullName>
    </submittedName>
</protein>
<organism evidence="1 2">
    <name type="scientific">Monilinia fructigena</name>
    <dbReference type="NCBI Taxonomy" id="38457"/>
    <lineage>
        <taxon>Eukaryota</taxon>
        <taxon>Fungi</taxon>
        <taxon>Dikarya</taxon>
        <taxon>Ascomycota</taxon>
        <taxon>Pezizomycotina</taxon>
        <taxon>Leotiomycetes</taxon>
        <taxon>Helotiales</taxon>
        <taxon>Sclerotiniaceae</taxon>
        <taxon>Monilinia</taxon>
    </lineage>
</organism>
<keyword evidence="2" id="KW-1185">Reference proteome</keyword>
<comment type="caution">
    <text evidence="1">The sequence shown here is derived from an EMBL/GenBank/DDBJ whole genome shotgun (WGS) entry which is preliminary data.</text>
</comment>
<name>A0A395IM87_9HELO</name>
<evidence type="ECO:0000313" key="2">
    <source>
        <dbReference type="Proteomes" id="UP000249056"/>
    </source>
</evidence>
<gene>
    <name evidence="1" type="ORF">DID88_010350</name>
</gene>
<accession>A0A395IM87</accession>
<sequence>MRLALFMGIYRHTSHFRIRVPDLSDLASFANEMNLFEGLGPEWARSPQISEGFRPILTDGEERINETLVLPLRPVWGNLGSLNGLGESVLIDDAISLSEPISNFETSPQRNFSDESFAIGSVSDFGEFGCARFDDATARLKRRQ</sequence>